<gene>
    <name evidence="3" type="ORF">PQJ61_07385</name>
</gene>
<dbReference type="Pfam" id="PF03372">
    <property type="entry name" value="Exo_endo_phos"/>
    <property type="match status" value="1"/>
</dbReference>
<keyword evidence="3" id="KW-0255">Endonuclease</keyword>
<dbReference type="GO" id="GO:0004519">
    <property type="term" value="F:endonuclease activity"/>
    <property type="evidence" value="ECO:0007669"/>
    <property type="project" value="UniProtKB-KW"/>
</dbReference>
<comment type="caution">
    <text evidence="3">The sequence shown here is derived from an EMBL/GenBank/DDBJ whole genome shotgun (WGS) entry which is preliminary data.</text>
</comment>
<dbReference type="PANTHER" id="PTHR14859">
    <property type="entry name" value="CALCOFLUOR WHITE HYPERSENSITIVE PROTEIN PRECURSOR"/>
    <property type="match status" value="1"/>
</dbReference>
<feature type="domain" description="Endonuclease/exonuclease/phosphatase" evidence="2">
    <location>
        <begin position="62"/>
        <end position="291"/>
    </location>
</feature>
<evidence type="ECO:0000313" key="3">
    <source>
        <dbReference type="EMBL" id="MDC7226572.1"/>
    </source>
</evidence>
<dbReference type="InterPro" id="IPR005135">
    <property type="entry name" value="Endo/exonuclease/phosphatase"/>
</dbReference>
<dbReference type="PANTHER" id="PTHR14859:SF1">
    <property type="entry name" value="PGAP2-INTERACTING PROTEIN"/>
    <property type="match status" value="1"/>
</dbReference>
<dbReference type="EMBL" id="JAQQAL010000014">
    <property type="protein sequence ID" value="MDC7226572.1"/>
    <property type="molecule type" value="Genomic_DNA"/>
</dbReference>
<keyword evidence="3" id="KW-0378">Hydrolase</keyword>
<evidence type="ECO:0000313" key="4">
    <source>
        <dbReference type="Proteomes" id="UP001221217"/>
    </source>
</evidence>
<evidence type="ECO:0000256" key="1">
    <source>
        <dbReference type="SAM" id="Phobius"/>
    </source>
</evidence>
<organism evidence="3 4">
    <name type="scientific">Candidatus Thalassospirochaeta sargassi</name>
    <dbReference type="NCBI Taxonomy" id="3119039"/>
    <lineage>
        <taxon>Bacteria</taxon>
        <taxon>Pseudomonadati</taxon>
        <taxon>Spirochaetota</taxon>
        <taxon>Spirochaetia</taxon>
        <taxon>Spirochaetales</taxon>
        <taxon>Spirochaetaceae</taxon>
        <taxon>Candidatus Thalassospirochaeta</taxon>
    </lineage>
</organism>
<sequence>MSDRRKMILIPLLIIGIIITSAILVMPYLVSGKIDTVPVSYYFEQNIPEHKPHHEEGAFSVLTLNIGHGRGASLHQLIQSRAGITTNTDSIDKVIINEQIDIAAFQEVDGPSFWNGGLDLIERLAENSGMPHGIWTKNVETFAMSYGTALLSNLSYSSAGSYTFKARPFILPKGFTAGLFRISEESDEHICLVSLHLAPLLPQMRRLQAAAVIDFLNDLDCPIVVCGDFNCGWSSGSAVNKMTEELNLKAWKPTEKGLSTHGAGRRLDWILISEELEFIDYRVLNQRLSDHSAVKAVIRYK</sequence>
<dbReference type="Gene3D" id="3.60.10.10">
    <property type="entry name" value="Endonuclease/exonuclease/phosphatase"/>
    <property type="match status" value="1"/>
</dbReference>
<dbReference type="InterPro" id="IPR051916">
    <property type="entry name" value="GPI-anchor_lipid_remodeler"/>
</dbReference>
<dbReference type="SUPFAM" id="SSF56219">
    <property type="entry name" value="DNase I-like"/>
    <property type="match status" value="1"/>
</dbReference>
<accession>A0AAJ1IEQ1</accession>
<keyword evidence="1" id="KW-0812">Transmembrane</keyword>
<reference evidence="3 4" key="1">
    <citation type="submission" date="2022-12" db="EMBL/GenBank/DDBJ databases">
        <title>Metagenome assembled genome from gulf of manar.</title>
        <authorList>
            <person name="Kohli P."/>
            <person name="Pk S."/>
            <person name="Venkata Ramana C."/>
            <person name="Sasikala C."/>
        </authorList>
    </citation>
    <scope>NUCLEOTIDE SEQUENCE [LARGE SCALE GENOMIC DNA]</scope>
    <source>
        <strain evidence="3">JB008</strain>
    </source>
</reference>
<protein>
    <submittedName>
        <fullName evidence="3">Endonuclease/exonuclease/phosphatase family protein</fullName>
    </submittedName>
</protein>
<name>A0AAJ1IEQ1_9SPIO</name>
<dbReference type="InterPro" id="IPR036691">
    <property type="entry name" value="Endo/exonu/phosph_ase_sf"/>
</dbReference>
<feature type="transmembrane region" description="Helical" evidence="1">
    <location>
        <begin position="7"/>
        <end position="30"/>
    </location>
</feature>
<dbReference type="Proteomes" id="UP001221217">
    <property type="component" value="Unassembled WGS sequence"/>
</dbReference>
<dbReference type="GO" id="GO:0016020">
    <property type="term" value="C:membrane"/>
    <property type="evidence" value="ECO:0007669"/>
    <property type="project" value="GOC"/>
</dbReference>
<evidence type="ECO:0000259" key="2">
    <source>
        <dbReference type="Pfam" id="PF03372"/>
    </source>
</evidence>
<keyword evidence="1" id="KW-0472">Membrane</keyword>
<dbReference type="GO" id="GO:0006506">
    <property type="term" value="P:GPI anchor biosynthetic process"/>
    <property type="evidence" value="ECO:0007669"/>
    <property type="project" value="TreeGrafter"/>
</dbReference>
<dbReference type="AlphaFoldDB" id="A0AAJ1IEQ1"/>
<keyword evidence="1" id="KW-1133">Transmembrane helix</keyword>
<proteinExistence type="predicted"/>
<keyword evidence="3" id="KW-0540">Nuclease</keyword>